<dbReference type="PANTHER" id="PTHR11575:SF24">
    <property type="entry name" value="5'-NUCLEOTIDASE"/>
    <property type="match status" value="1"/>
</dbReference>
<reference evidence="3 4" key="1">
    <citation type="submission" date="2020-10" db="EMBL/GenBank/DDBJ databases">
        <title>Complete genome of Cruoricapor ignavus strain M1214 isolated from the blood culture of a febrile patient.</title>
        <authorList>
            <person name="Guglielmino C.J.D."/>
        </authorList>
    </citation>
    <scope>NUCLEOTIDE SEQUENCE [LARGE SCALE GENOMIC DNA]</scope>
    <source>
        <strain evidence="3 4">M1214</strain>
    </source>
</reference>
<dbReference type="KEGG" id="civ:IMZ16_08355"/>
<evidence type="ECO:0000313" key="3">
    <source>
        <dbReference type="EMBL" id="QOR73523.1"/>
    </source>
</evidence>
<dbReference type="InterPro" id="IPR006179">
    <property type="entry name" value="5_nucleotidase/apyrase"/>
</dbReference>
<dbReference type="PANTHER" id="PTHR11575">
    <property type="entry name" value="5'-NUCLEOTIDASE-RELATED"/>
    <property type="match status" value="1"/>
</dbReference>
<keyword evidence="1" id="KW-0732">Signal</keyword>
<proteinExistence type="predicted"/>
<dbReference type="Pfam" id="PF02872">
    <property type="entry name" value="5_nucleotid_C"/>
    <property type="match status" value="1"/>
</dbReference>
<protein>
    <submittedName>
        <fullName evidence="3">5'-nucleotidase C-terminal domain-containing protein</fullName>
    </submittedName>
</protein>
<feature type="signal peptide" evidence="1">
    <location>
        <begin position="1"/>
        <end position="25"/>
    </location>
</feature>
<dbReference type="AlphaFoldDB" id="A0A7M1T3N5"/>
<name>A0A7M1T3N5_9FLAO</name>
<dbReference type="InterPro" id="IPR036907">
    <property type="entry name" value="5'-Nucleotdase_C_sf"/>
</dbReference>
<evidence type="ECO:0000256" key="1">
    <source>
        <dbReference type="SAM" id="SignalP"/>
    </source>
</evidence>
<organism evidence="3 4">
    <name type="scientific">Cruoricaptor ignavus</name>
    <dbReference type="NCBI Taxonomy" id="1118202"/>
    <lineage>
        <taxon>Bacteria</taxon>
        <taxon>Pseudomonadati</taxon>
        <taxon>Bacteroidota</taxon>
        <taxon>Flavobacteriia</taxon>
        <taxon>Flavobacteriales</taxon>
        <taxon>Weeksellaceae</taxon>
        <taxon>Cruoricaptor</taxon>
    </lineage>
</organism>
<dbReference type="Gene3D" id="3.90.780.10">
    <property type="entry name" value="5'-Nucleotidase, C-terminal domain"/>
    <property type="match status" value="1"/>
</dbReference>
<dbReference type="InterPro" id="IPR008334">
    <property type="entry name" value="5'-Nucleotdase_C"/>
</dbReference>
<accession>A0A7M1T3N5</accession>
<dbReference type="PROSITE" id="PS51257">
    <property type="entry name" value="PROKAR_LIPOPROTEIN"/>
    <property type="match status" value="1"/>
</dbReference>
<dbReference type="PRINTS" id="PR01607">
    <property type="entry name" value="APYRASEFAMLY"/>
</dbReference>
<feature type="domain" description="5'-Nucleotidase C-terminal" evidence="2">
    <location>
        <begin position="72"/>
        <end position="210"/>
    </location>
</feature>
<dbReference type="EMBL" id="CP063145">
    <property type="protein sequence ID" value="QOR73523.1"/>
    <property type="molecule type" value="Genomic_DNA"/>
</dbReference>
<evidence type="ECO:0000259" key="2">
    <source>
        <dbReference type="Pfam" id="PF02872"/>
    </source>
</evidence>
<dbReference type="GO" id="GO:0016787">
    <property type="term" value="F:hydrolase activity"/>
    <property type="evidence" value="ECO:0007669"/>
    <property type="project" value="InterPro"/>
</dbReference>
<dbReference type="GO" id="GO:0030288">
    <property type="term" value="C:outer membrane-bounded periplasmic space"/>
    <property type="evidence" value="ECO:0007669"/>
    <property type="project" value="TreeGrafter"/>
</dbReference>
<dbReference type="GO" id="GO:0009166">
    <property type="term" value="P:nucleotide catabolic process"/>
    <property type="evidence" value="ECO:0007669"/>
    <property type="project" value="InterPro"/>
</dbReference>
<sequence length="253" mass="28192">MKRKFFALAAASVALSACRAPLAVADVHTQKNIAITAELEDEPRVSATIEPYRNTMEKQMNERISHTAMDLTKNGDNSNLGALLADYTLESAKRWARQNGIAEPDAAIINIGGIRSTIGRGEILLRHIYEVMPFENELVLVKIKGKDIGELFHYYETTEKNNPVSQLYIETDSGRLTNYLIRGAAPSPEKTYIIATSDYLALGGDNMDFFGKGEMISTGLKLRDAFVEMFRENPEITAPSDIRLNFKNKKTGR</sequence>
<dbReference type="RefSeq" id="WP_193439664.1">
    <property type="nucleotide sequence ID" value="NZ_CP063145.1"/>
</dbReference>
<dbReference type="Proteomes" id="UP000593605">
    <property type="component" value="Chromosome"/>
</dbReference>
<gene>
    <name evidence="3" type="ORF">IMZ16_08355</name>
</gene>
<dbReference type="SUPFAM" id="SSF55816">
    <property type="entry name" value="5'-nucleotidase (syn. UDP-sugar hydrolase), C-terminal domain"/>
    <property type="match status" value="1"/>
</dbReference>
<feature type="chain" id="PRO_5032518396" evidence="1">
    <location>
        <begin position="26"/>
        <end position="253"/>
    </location>
</feature>
<evidence type="ECO:0000313" key="4">
    <source>
        <dbReference type="Proteomes" id="UP000593605"/>
    </source>
</evidence>